<dbReference type="Proteomes" id="UP000229370">
    <property type="component" value="Unassembled WGS sequence"/>
</dbReference>
<evidence type="ECO:0000256" key="1">
    <source>
        <dbReference type="SAM" id="Phobius"/>
    </source>
</evidence>
<keyword evidence="1" id="KW-0812">Transmembrane</keyword>
<organism evidence="2 3">
    <name type="scientific">Candidatus Roizmanbacteria bacterium CG_4_8_14_3_um_filter_36_10</name>
    <dbReference type="NCBI Taxonomy" id="1974834"/>
    <lineage>
        <taxon>Bacteria</taxon>
        <taxon>Candidatus Roizmaniibacteriota</taxon>
    </lineage>
</organism>
<keyword evidence="1" id="KW-0472">Membrane</keyword>
<proteinExistence type="predicted"/>
<feature type="transmembrane region" description="Helical" evidence="1">
    <location>
        <begin position="293"/>
        <end position="320"/>
    </location>
</feature>
<reference evidence="3" key="1">
    <citation type="submission" date="2017-09" db="EMBL/GenBank/DDBJ databases">
        <title>Depth-based differentiation of microbial function through sediment-hosted aquifers and enrichment of novel symbionts in the deep terrestrial subsurface.</title>
        <authorList>
            <person name="Probst A.J."/>
            <person name="Ladd B."/>
            <person name="Jarett J.K."/>
            <person name="Geller-Mcgrath D.E."/>
            <person name="Sieber C.M.K."/>
            <person name="Emerson J.B."/>
            <person name="Anantharaman K."/>
            <person name="Thomas B.C."/>
            <person name="Malmstrom R."/>
            <person name="Stieglmeier M."/>
            <person name="Klingl A."/>
            <person name="Woyke T."/>
            <person name="Ryan C.M."/>
            <person name="Banfield J.F."/>
        </authorList>
    </citation>
    <scope>NUCLEOTIDE SEQUENCE [LARGE SCALE GENOMIC DNA]</scope>
</reference>
<keyword evidence="1" id="KW-1133">Transmembrane helix</keyword>
<accession>A0A2M8GP58</accession>
<feature type="transmembrane region" description="Helical" evidence="1">
    <location>
        <begin position="326"/>
        <end position="344"/>
    </location>
</feature>
<comment type="caution">
    <text evidence="2">The sequence shown here is derived from an EMBL/GenBank/DDBJ whole genome shotgun (WGS) entry which is preliminary data.</text>
</comment>
<feature type="transmembrane region" description="Helical" evidence="1">
    <location>
        <begin position="349"/>
        <end position="368"/>
    </location>
</feature>
<evidence type="ECO:0000313" key="2">
    <source>
        <dbReference type="EMBL" id="PJC82326.1"/>
    </source>
</evidence>
<feature type="transmembrane region" description="Helical" evidence="1">
    <location>
        <begin position="267"/>
        <end position="286"/>
    </location>
</feature>
<feature type="transmembrane region" description="Helical" evidence="1">
    <location>
        <begin position="80"/>
        <end position="101"/>
    </location>
</feature>
<name>A0A2M8GP58_9BACT</name>
<feature type="transmembrane region" description="Helical" evidence="1">
    <location>
        <begin position="108"/>
        <end position="128"/>
    </location>
</feature>
<gene>
    <name evidence="2" type="ORF">CO007_00090</name>
</gene>
<evidence type="ECO:0000313" key="3">
    <source>
        <dbReference type="Proteomes" id="UP000229370"/>
    </source>
</evidence>
<feature type="transmembrane region" description="Helical" evidence="1">
    <location>
        <begin position="200"/>
        <end position="221"/>
    </location>
</feature>
<protein>
    <recommendedName>
        <fullName evidence="4">Glycosyltransferase RgtA/B/C/D-like domain-containing protein</fullName>
    </recommendedName>
</protein>
<dbReference type="EMBL" id="PFQK01000003">
    <property type="protein sequence ID" value="PJC82326.1"/>
    <property type="molecule type" value="Genomic_DNA"/>
</dbReference>
<feature type="transmembrane region" description="Helical" evidence="1">
    <location>
        <begin position="165"/>
        <end position="194"/>
    </location>
</feature>
<sequence length="410" mass="48252">MIKSLKIKNVFIFLFILIGIVLRVEKIISTQLYRDEVYDLFWSQSSSLRQLLSYNYWDTFHPPAYFIFLKYWQLISIDPLFIRLPGVFSFLITSILLVILAKKISPRSFLLSFILVVLFSFSSTQLTINILARQYILVIPLMVLSLIMFIEILEGDKSKKLYFTIVTLMAFFADYSSIWLILSYCLCVLFGFVAKKRYKQILFPMTIITMTIFFWVFLFMIEKIGFFSSVLNKNYPSGGFSIIDNLLNYIAWFTGIDLPQLAINSSITRIVEIFFLVFGYMGLVYYMKKGNKYIGILLIIILTVPVIISLIITKFLLYVFVHRNLIFVNIAFMFGYSLFLYYLLRSKRLILIIIGIMLLIVYILNPFFNFNKLYYHENYDWIKLTIYAHKALKKSKSVVISIDPLYMYSP</sequence>
<evidence type="ECO:0008006" key="4">
    <source>
        <dbReference type="Google" id="ProtNLM"/>
    </source>
</evidence>
<dbReference type="AlphaFoldDB" id="A0A2M8GP58"/>
<feature type="transmembrane region" description="Helical" evidence="1">
    <location>
        <begin position="134"/>
        <end position="153"/>
    </location>
</feature>
<feature type="non-terminal residue" evidence="2">
    <location>
        <position position="410"/>
    </location>
</feature>